<dbReference type="GO" id="GO:0004984">
    <property type="term" value="F:olfactory receptor activity"/>
    <property type="evidence" value="ECO:0007669"/>
    <property type="project" value="InterPro"/>
</dbReference>
<dbReference type="Proteomes" id="UP001181693">
    <property type="component" value="Unassembled WGS sequence"/>
</dbReference>
<keyword evidence="10" id="KW-1003">Cell membrane</keyword>
<dbReference type="FunFam" id="1.20.1070.10:FF:000006">
    <property type="entry name" value="Olfactory receptor"/>
    <property type="match status" value="1"/>
</dbReference>
<dbReference type="InterPro" id="IPR017452">
    <property type="entry name" value="GPCR_Rhodpsn_7TM"/>
</dbReference>
<evidence type="ECO:0000256" key="10">
    <source>
        <dbReference type="RuleBase" id="RU363047"/>
    </source>
</evidence>
<protein>
    <recommendedName>
        <fullName evidence="10">Olfactory receptor</fullName>
    </recommendedName>
</protein>
<feature type="transmembrane region" description="Helical" evidence="10">
    <location>
        <begin position="287"/>
        <end position="308"/>
    </location>
</feature>
<keyword evidence="8 9" id="KW-0807">Transducer</keyword>
<dbReference type="CDD" id="cd15953">
    <property type="entry name" value="7tmA_OR52P-like"/>
    <property type="match status" value="1"/>
</dbReference>
<dbReference type="SUPFAM" id="SSF81321">
    <property type="entry name" value="Family A G protein-coupled receptor-like"/>
    <property type="match status" value="1"/>
</dbReference>
<dbReference type="InterPro" id="IPR000725">
    <property type="entry name" value="Olfact_rcpt"/>
</dbReference>
<dbReference type="GO" id="GO:0005886">
    <property type="term" value="C:plasma membrane"/>
    <property type="evidence" value="ECO:0007669"/>
    <property type="project" value="UniProtKB-SubCell"/>
</dbReference>
<evidence type="ECO:0000256" key="6">
    <source>
        <dbReference type="ARBA" id="ARBA00022989"/>
    </source>
</evidence>
<proteinExistence type="inferred from homology"/>
<evidence type="ECO:0000256" key="5">
    <source>
        <dbReference type="ARBA" id="ARBA00022725"/>
    </source>
</evidence>
<comment type="subcellular location">
    <subcellularLocation>
        <location evidence="10">Cell membrane</location>
        <topology evidence="10">Multi-pass membrane protein</topology>
    </subcellularLocation>
    <subcellularLocation>
        <location evidence="2">Membrane</location>
        <topology evidence="2">Multi-pass membrane protein</topology>
    </subcellularLocation>
</comment>
<evidence type="ECO:0000256" key="1">
    <source>
        <dbReference type="ARBA" id="ARBA00002936"/>
    </source>
</evidence>
<comment type="caution">
    <text evidence="12">The sequence shown here is derived from an EMBL/GenBank/DDBJ whole genome shotgun (WGS) entry which is preliminary data.</text>
</comment>
<keyword evidence="5 10" id="KW-0552">Olfaction</keyword>
<comment type="function">
    <text evidence="1">Odorant receptor.</text>
</comment>
<organism evidence="12 13">
    <name type="scientific">Pyxicephalus adspersus</name>
    <name type="common">African bullfrog</name>
    <dbReference type="NCBI Taxonomy" id="30357"/>
    <lineage>
        <taxon>Eukaryota</taxon>
        <taxon>Metazoa</taxon>
        <taxon>Chordata</taxon>
        <taxon>Craniata</taxon>
        <taxon>Vertebrata</taxon>
        <taxon>Euteleostomi</taxon>
        <taxon>Amphibia</taxon>
        <taxon>Batrachia</taxon>
        <taxon>Anura</taxon>
        <taxon>Neobatrachia</taxon>
        <taxon>Ranoidea</taxon>
        <taxon>Pyxicephalidae</taxon>
        <taxon>Pyxicephalinae</taxon>
        <taxon>Pyxicephalus</taxon>
    </lineage>
</organism>
<dbReference type="PROSITE" id="PS00237">
    <property type="entry name" value="G_PROTEIN_RECEP_F1_1"/>
    <property type="match status" value="1"/>
</dbReference>
<dbReference type="PROSITE" id="PS50262">
    <property type="entry name" value="G_PROTEIN_RECEP_F1_2"/>
    <property type="match status" value="1"/>
</dbReference>
<dbReference type="PANTHER" id="PTHR26450:SF83">
    <property type="entry name" value="OLFACTORY RECEPTOR 52P1"/>
    <property type="match status" value="1"/>
</dbReference>
<keyword evidence="7 10" id="KW-0472">Membrane</keyword>
<feature type="transmembrane region" description="Helical" evidence="10">
    <location>
        <begin position="115"/>
        <end position="136"/>
    </location>
</feature>
<dbReference type="InterPro" id="IPR050402">
    <property type="entry name" value="OR51/52/56-like"/>
</dbReference>
<keyword evidence="9" id="KW-0675">Receptor</keyword>
<keyword evidence="6 10" id="KW-1133">Transmembrane helix</keyword>
<dbReference type="InterPro" id="IPR000276">
    <property type="entry name" value="GPCR_Rhodpsn"/>
</dbReference>
<dbReference type="GO" id="GO:0004930">
    <property type="term" value="F:G protein-coupled receptor activity"/>
    <property type="evidence" value="ECO:0007669"/>
    <property type="project" value="UniProtKB-KW"/>
</dbReference>
<evidence type="ECO:0000256" key="8">
    <source>
        <dbReference type="ARBA" id="ARBA00023224"/>
    </source>
</evidence>
<keyword evidence="3 10" id="KW-0716">Sensory transduction</keyword>
<dbReference type="Pfam" id="PF13853">
    <property type="entry name" value="7tm_4"/>
    <property type="match status" value="1"/>
</dbReference>
<keyword evidence="13" id="KW-1185">Reference proteome</keyword>
<reference evidence="12" key="1">
    <citation type="thesis" date="2020" institute="ProQuest LLC" country="789 East Eisenhower Parkway, Ann Arbor, MI, USA">
        <title>Comparative Genomics and Chromosome Evolution.</title>
        <authorList>
            <person name="Mudd A.B."/>
        </authorList>
    </citation>
    <scope>NUCLEOTIDE SEQUENCE</scope>
    <source>
        <strain evidence="12">1538</strain>
        <tissue evidence="12">Blood</tissue>
    </source>
</reference>
<dbReference type="PRINTS" id="PR00237">
    <property type="entry name" value="GPCRRHODOPSN"/>
</dbReference>
<dbReference type="AlphaFoldDB" id="A0AAV3AXX7"/>
<feature type="transmembrane region" description="Helical" evidence="10">
    <location>
        <begin position="41"/>
        <end position="65"/>
    </location>
</feature>
<evidence type="ECO:0000259" key="11">
    <source>
        <dbReference type="PROSITE" id="PS50262"/>
    </source>
</evidence>
<gene>
    <name evidence="12" type="ORF">GDO54_000041</name>
</gene>
<dbReference type="PANTHER" id="PTHR26450">
    <property type="entry name" value="OLFACTORY RECEPTOR 56B1-RELATED"/>
    <property type="match status" value="1"/>
</dbReference>
<evidence type="ECO:0000256" key="9">
    <source>
        <dbReference type="RuleBase" id="RU000688"/>
    </source>
</evidence>
<name>A0AAV3AXX7_PYXAD</name>
<dbReference type="PRINTS" id="PR00245">
    <property type="entry name" value="OLFACTORYR"/>
</dbReference>
<accession>A0AAV3AXX7</accession>
<keyword evidence="9" id="KW-0297">G-protein coupled receptor</keyword>
<dbReference type="Gene3D" id="1.20.1070.10">
    <property type="entry name" value="Rhodopsin 7-helix transmembrane proteins"/>
    <property type="match status" value="1"/>
</dbReference>
<feature type="transmembrane region" description="Helical" evidence="10">
    <location>
        <begin position="253"/>
        <end position="275"/>
    </location>
</feature>
<evidence type="ECO:0000313" key="13">
    <source>
        <dbReference type="Proteomes" id="UP001181693"/>
    </source>
</evidence>
<evidence type="ECO:0000256" key="4">
    <source>
        <dbReference type="ARBA" id="ARBA00022692"/>
    </source>
</evidence>
<keyword evidence="4 9" id="KW-0812">Transmembrane</keyword>
<evidence type="ECO:0000256" key="2">
    <source>
        <dbReference type="ARBA" id="ARBA00004141"/>
    </source>
</evidence>
<feature type="domain" description="G-protein coupled receptors family 1 profile" evidence="11">
    <location>
        <begin position="57"/>
        <end position="308"/>
    </location>
</feature>
<comment type="similarity">
    <text evidence="9">Belongs to the G-protein coupled receptor 1 family.</text>
</comment>
<sequence>MEFFCFRINNAKLHPNATHQKQNQPDNFILLGIPGLEAAHFWISIPMVTMYALTIFGNCVILAIIMPKETFHKPMYLFLSMMAIIDLVASATTTPKILCIFWFNSKEIEFSACLAQLFFIHALSMMESTILLAMAFDRYVAICHPLRYSSILTNTIIAKIGVLAIIRGSFLMAPAPFLIRRLSYCHTNVISHTYCEHMAVVKIACTDTTINRVYGLTVALLVIAVDMVCIAVSYCAIFRTVFKLSSREARQKALSTCGPHICVILISYIPALFSFFTHRFGHNIPLYVHITLANLYILIPPMCNPLIYGARTKEIRRRVVVIFHL</sequence>
<feature type="transmembrane region" description="Helical" evidence="10">
    <location>
        <begin position="77"/>
        <end position="103"/>
    </location>
</feature>
<feature type="transmembrane region" description="Helical" evidence="10">
    <location>
        <begin position="218"/>
        <end position="241"/>
    </location>
</feature>
<dbReference type="EMBL" id="DYDO01000001">
    <property type="protein sequence ID" value="DBA32233.1"/>
    <property type="molecule type" value="Genomic_DNA"/>
</dbReference>
<feature type="transmembrane region" description="Helical" evidence="10">
    <location>
        <begin position="156"/>
        <end position="179"/>
    </location>
</feature>
<evidence type="ECO:0000256" key="3">
    <source>
        <dbReference type="ARBA" id="ARBA00022606"/>
    </source>
</evidence>
<evidence type="ECO:0000313" key="12">
    <source>
        <dbReference type="EMBL" id="DBA32233.1"/>
    </source>
</evidence>
<evidence type="ECO:0000256" key="7">
    <source>
        <dbReference type="ARBA" id="ARBA00023136"/>
    </source>
</evidence>